<protein>
    <submittedName>
        <fullName evidence="1">Uncharacterized protein</fullName>
    </submittedName>
</protein>
<organism evidence="1 2">
    <name type="scientific">Natrinema salsiterrestre</name>
    <dbReference type="NCBI Taxonomy" id="2950540"/>
    <lineage>
        <taxon>Archaea</taxon>
        <taxon>Methanobacteriati</taxon>
        <taxon>Methanobacteriota</taxon>
        <taxon>Stenosarchaea group</taxon>
        <taxon>Halobacteria</taxon>
        <taxon>Halobacteriales</taxon>
        <taxon>Natrialbaceae</taxon>
        <taxon>Natrinema</taxon>
    </lineage>
</organism>
<dbReference type="AlphaFoldDB" id="A0A9Q4KZM3"/>
<evidence type="ECO:0000313" key="1">
    <source>
        <dbReference type="EMBL" id="MDF9743983.1"/>
    </source>
</evidence>
<name>A0A9Q4KZM3_9EURY</name>
<dbReference type="RefSeq" id="WP_277519428.1">
    <property type="nucleotide sequence ID" value="NZ_JAMQOT010000001.1"/>
</dbReference>
<comment type="caution">
    <text evidence="1">The sequence shown here is derived from an EMBL/GenBank/DDBJ whole genome shotgun (WGS) entry which is preliminary data.</text>
</comment>
<gene>
    <name evidence="1" type="ORF">NDI89_00135</name>
</gene>
<evidence type="ECO:0000313" key="2">
    <source>
        <dbReference type="Proteomes" id="UP001154061"/>
    </source>
</evidence>
<keyword evidence="2" id="KW-1185">Reference proteome</keyword>
<proteinExistence type="predicted"/>
<reference evidence="1" key="1">
    <citation type="submission" date="2022-06" db="EMBL/GenBank/DDBJ databases">
        <title>Natrinema sp. a new haloarchaeum isolate from saline soil.</title>
        <authorList>
            <person name="Strakova D."/>
            <person name="Galisteo C."/>
            <person name="Sanchez-Porro C."/>
            <person name="Ventosa A."/>
        </authorList>
    </citation>
    <scope>NUCLEOTIDE SEQUENCE</scope>
    <source>
        <strain evidence="1">S1CR25-10</strain>
    </source>
</reference>
<accession>A0A9Q4KZM3</accession>
<sequence>MKLQRALTITLTVALFGGLTFMGFAGTAAAQDVNLNDIDFGDQTSGDANATTNIDVDQDNNNAQVGVSNAEATSEAASLGSYYTKHGGAGEAFSASDATSVVVQDQDVTQSNSADIDAETNATTGDNVQAILASL</sequence>
<dbReference type="EMBL" id="JAMQOT010000001">
    <property type="protein sequence ID" value="MDF9743983.1"/>
    <property type="molecule type" value="Genomic_DNA"/>
</dbReference>
<dbReference type="Proteomes" id="UP001154061">
    <property type="component" value="Unassembled WGS sequence"/>
</dbReference>